<dbReference type="EMBL" id="AMRI01000001">
    <property type="protein sequence ID" value="EKE77835.1"/>
    <property type="molecule type" value="Genomic_DNA"/>
</dbReference>
<evidence type="ECO:0000256" key="2">
    <source>
        <dbReference type="ARBA" id="ARBA00023315"/>
    </source>
</evidence>
<dbReference type="CDD" id="cd04301">
    <property type="entry name" value="NAT_SF"/>
    <property type="match status" value="1"/>
</dbReference>
<dbReference type="PATRIC" id="fig|745411.4.peg.30"/>
<dbReference type="PROSITE" id="PS51186">
    <property type="entry name" value="GNAT"/>
    <property type="match status" value="1"/>
</dbReference>
<keyword evidence="2" id="KW-0012">Acyltransferase</keyword>
<dbReference type="Proteomes" id="UP000006755">
    <property type="component" value="Unassembled WGS sequence"/>
</dbReference>
<dbReference type="eggNOG" id="COG0456">
    <property type="taxonomic scope" value="Bacteria"/>
</dbReference>
<dbReference type="STRING" id="745411.B3C1_00205"/>
<dbReference type="OrthoDB" id="9813917at2"/>
<accession>K2KKC0</accession>
<protein>
    <submittedName>
        <fullName evidence="4">N-acetyltransferase GCN5</fullName>
    </submittedName>
</protein>
<comment type="caution">
    <text evidence="4">The sequence shown here is derived from an EMBL/GenBank/DDBJ whole genome shotgun (WGS) entry which is preliminary data.</text>
</comment>
<name>K2KKC0_9GAMM</name>
<keyword evidence="5" id="KW-1185">Reference proteome</keyword>
<evidence type="ECO:0000259" key="3">
    <source>
        <dbReference type="PROSITE" id="PS51186"/>
    </source>
</evidence>
<dbReference type="AlphaFoldDB" id="K2KKC0"/>
<dbReference type="InterPro" id="IPR000182">
    <property type="entry name" value="GNAT_dom"/>
</dbReference>
<gene>
    <name evidence="4" type="ORF">B3C1_00205</name>
</gene>
<dbReference type="InterPro" id="IPR016181">
    <property type="entry name" value="Acyl_CoA_acyltransferase"/>
</dbReference>
<dbReference type="InterPro" id="IPR050832">
    <property type="entry name" value="Bact_Acetyltransf"/>
</dbReference>
<dbReference type="RefSeq" id="WP_008482103.1">
    <property type="nucleotide sequence ID" value="NZ_AMRI01000001.1"/>
</dbReference>
<evidence type="ECO:0000313" key="4">
    <source>
        <dbReference type="EMBL" id="EKE77835.1"/>
    </source>
</evidence>
<dbReference type="PANTHER" id="PTHR43877:SF2">
    <property type="entry name" value="AMINOALKYLPHOSPHONATE N-ACETYLTRANSFERASE-RELATED"/>
    <property type="match status" value="1"/>
</dbReference>
<proteinExistence type="predicted"/>
<dbReference type="SUPFAM" id="SSF55729">
    <property type="entry name" value="Acyl-CoA N-acyltransferases (Nat)"/>
    <property type="match status" value="1"/>
</dbReference>
<dbReference type="Gene3D" id="3.40.630.30">
    <property type="match status" value="1"/>
</dbReference>
<dbReference type="Pfam" id="PF00583">
    <property type="entry name" value="Acetyltransf_1"/>
    <property type="match status" value="1"/>
</dbReference>
<organism evidence="4 5">
    <name type="scientific">Gallaecimonas xiamenensis 3-C-1</name>
    <dbReference type="NCBI Taxonomy" id="745411"/>
    <lineage>
        <taxon>Bacteria</taxon>
        <taxon>Pseudomonadati</taxon>
        <taxon>Pseudomonadota</taxon>
        <taxon>Gammaproteobacteria</taxon>
        <taxon>Enterobacterales</taxon>
        <taxon>Gallaecimonadaceae</taxon>
        <taxon>Gallaecimonas</taxon>
    </lineage>
</organism>
<evidence type="ECO:0000313" key="5">
    <source>
        <dbReference type="Proteomes" id="UP000006755"/>
    </source>
</evidence>
<dbReference type="PANTHER" id="PTHR43877">
    <property type="entry name" value="AMINOALKYLPHOSPHONATE N-ACETYLTRANSFERASE-RELATED-RELATED"/>
    <property type="match status" value="1"/>
</dbReference>
<feature type="domain" description="N-acetyltransferase" evidence="3">
    <location>
        <begin position="6"/>
        <end position="139"/>
    </location>
</feature>
<reference evidence="4 5" key="1">
    <citation type="journal article" date="2012" name="J. Bacteriol.">
        <title>Genome Sequence of Gallaecimonas xiamenensis Type Strain 3-C-1.</title>
        <authorList>
            <person name="Lai Q."/>
            <person name="Wang L."/>
            <person name="Wang W."/>
            <person name="Shao Z."/>
        </authorList>
    </citation>
    <scope>NUCLEOTIDE SEQUENCE [LARGE SCALE GENOMIC DNA]</scope>
    <source>
        <strain evidence="4 5">3-C-1</strain>
    </source>
</reference>
<evidence type="ECO:0000256" key="1">
    <source>
        <dbReference type="ARBA" id="ARBA00022679"/>
    </source>
</evidence>
<keyword evidence="1 4" id="KW-0808">Transferase</keyword>
<sequence length="159" mass="17794">MTAHALTCQPWPVEDLPLALLLLADPCQDRVHQYLPHCQALALVDDGQVLGAVLLLALEPDRVELINLAVAEEYQQQGLGTCLLKGAIAWVREQGAQWLELGTGAFGHQLAFYQRQGFRVTGILKDHFIDHYPEPIYELGIQHKDMLRLSLQLRSPGDH</sequence>
<dbReference type="GO" id="GO:0016747">
    <property type="term" value="F:acyltransferase activity, transferring groups other than amino-acyl groups"/>
    <property type="evidence" value="ECO:0007669"/>
    <property type="project" value="InterPro"/>
</dbReference>